<dbReference type="AlphaFoldDB" id="A0A2W1LCU2"/>
<dbReference type="GO" id="GO:0016020">
    <property type="term" value="C:membrane"/>
    <property type="evidence" value="ECO:0007669"/>
    <property type="project" value="InterPro"/>
</dbReference>
<dbReference type="InterPro" id="IPR037185">
    <property type="entry name" value="EmrE-like"/>
</dbReference>
<keyword evidence="3" id="KW-0812">Transmembrane</keyword>
<evidence type="ECO:0000313" key="6">
    <source>
        <dbReference type="Proteomes" id="UP000249522"/>
    </source>
</evidence>
<dbReference type="Pfam" id="PF00892">
    <property type="entry name" value="EamA"/>
    <property type="match status" value="1"/>
</dbReference>
<proteinExistence type="inferred from homology"/>
<evidence type="ECO:0000256" key="3">
    <source>
        <dbReference type="SAM" id="Phobius"/>
    </source>
</evidence>
<feature type="transmembrane region" description="Helical" evidence="3">
    <location>
        <begin position="85"/>
        <end position="104"/>
    </location>
</feature>
<protein>
    <submittedName>
        <fullName evidence="5">Permease</fullName>
    </submittedName>
</protein>
<dbReference type="EMBL" id="QKRB01000043">
    <property type="protein sequence ID" value="PZD95870.1"/>
    <property type="molecule type" value="Genomic_DNA"/>
</dbReference>
<keyword evidence="6" id="KW-1185">Reference proteome</keyword>
<organism evidence="5 6">
    <name type="scientific">Paenibacillus sambharensis</name>
    <dbReference type="NCBI Taxonomy" id="1803190"/>
    <lineage>
        <taxon>Bacteria</taxon>
        <taxon>Bacillati</taxon>
        <taxon>Bacillota</taxon>
        <taxon>Bacilli</taxon>
        <taxon>Bacillales</taxon>
        <taxon>Paenibacillaceae</taxon>
        <taxon>Paenibacillus</taxon>
    </lineage>
</organism>
<dbReference type="OrthoDB" id="129711at2"/>
<dbReference type="RefSeq" id="WP_111146615.1">
    <property type="nucleotide sequence ID" value="NZ_QKRB01000043.1"/>
</dbReference>
<keyword evidence="3" id="KW-0472">Membrane</keyword>
<gene>
    <name evidence="5" type="ORF">DNH61_10500</name>
</gene>
<name>A0A2W1LCU2_9BACL</name>
<feature type="transmembrane region" description="Helical" evidence="3">
    <location>
        <begin position="6"/>
        <end position="24"/>
    </location>
</feature>
<keyword evidence="3" id="KW-1133">Transmembrane helix</keyword>
<dbReference type="InterPro" id="IPR000620">
    <property type="entry name" value="EamA_dom"/>
</dbReference>
<comment type="caution">
    <text evidence="5">The sequence shown here is derived from an EMBL/GenBank/DDBJ whole genome shotgun (WGS) entry which is preliminary data.</text>
</comment>
<evidence type="ECO:0000256" key="2">
    <source>
        <dbReference type="ARBA" id="ARBA00007362"/>
    </source>
</evidence>
<comment type="similarity">
    <text evidence="2">Belongs to the EamA transporter family.</text>
</comment>
<feature type="transmembrane region" description="Helical" evidence="3">
    <location>
        <begin position="60"/>
        <end position="78"/>
    </location>
</feature>
<evidence type="ECO:0000313" key="5">
    <source>
        <dbReference type="EMBL" id="PZD95870.1"/>
    </source>
</evidence>
<dbReference type="Proteomes" id="UP000249522">
    <property type="component" value="Unassembled WGS sequence"/>
</dbReference>
<feature type="transmembrane region" description="Helical" evidence="3">
    <location>
        <begin position="36"/>
        <end position="54"/>
    </location>
</feature>
<dbReference type="SUPFAM" id="SSF103481">
    <property type="entry name" value="Multidrug resistance efflux transporter EmrE"/>
    <property type="match status" value="1"/>
</dbReference>
<feature type="domain" description="EamA" evidence="4">
    <location>
        <begin position="11"/>
        <end position="104"/>
    </location>
</feature>
<accession>A0A2W1LCU2</accession>
<sequence length="105" mass="11525">MNDSLNLVLLVVMTLLGSLGGVNFKLSSGSRHRLRYLLLGMFCYGTGALVNIYLLSQLAYTVVFLANSLTFIWALVFGRWVFRETIGWAKLAGVILILAGVSLLV</sequence>
<dbReference type="Gene3D" id="1.10.3730.20">
    <property type="match status" value="1"/>
</dbReference>
<evidence type="ECO:0000259" key="4">
    <source>
        <dbReference type="Pfam" id="PF00892"/>
    </source>
</evidence>
<reference evidence="5 6" key="1">
    <citation type="submission" date="2018-06" db="EMBL/GenBank/DDBJ databases">
        <title>Paenibacillus imtechensis sp. nov.</title>
        <authorList>
            <person name="Pinnaka A.K."/>
            <person name="Singh H."/>
            <person name="Kaur M."/>
        </authorList>
    </citation>
    <scope>NUCLEOTIDE SEQUENCE [LARGE SCALE GENOMIC DNA]</scope>
    <source>
        <strain evidence="5 6">SMB1</strain>
    </source>
</reference>
<comment type="subcellular location">
    <subcellularLocation>
        <location evidence="1">Endomembrane system</location>
        <topology evidence="1">Multi-pass membrane protein</topology>
    </subcellularLocation>
</comment>
<evidence type="ECO:0000256" key="1">
    <source>
        <dbReference type="ARBA" id="ARBA00004127"/>
    </source>
</evidence>